<proteinExistence type="predicted"/>
<keyword evidence="3" id="KW-1185">Reference proteome</keyword>
<accession>A0ABW7I8H1</accession>
<feature type="transmembrane region" description="Helical" evidence="1">
    <location>
        <begin position="89"/>
        <end position="107"/>
    </location>
</feature>
<organism evidence="2 3">
    <name type="scientific">Roseovarius aquimarinus</name>
    <dbReference type="NCBI Taxonomy" id="1229156"/>
    <lineage>
        <taxon>Bacteria</taxon>
        <taxon>Pseudomonadati</taxon>
        <taxon>Pseudomonadota</taxon>
        <taxon>Alphaproteobacteria</taxon>
        <taxon>Rhodobacterales</taxon>
        <taxon>Roseobacteraceae</taxon>
        <taxon>Roseovarius</taxon>
    </lineage>
</organism>
<reference evidence="2 3" key="1">
    <citation type="submission" date="2024-10" db="EMBL/GenBank/DDBJ databases">
        <authorList>
            <person name="Yang X.-N."/>
        </authorList>
    </citation>
    <scope>NUCLEOTIDE SEQUENCE [LARGE SCALE GENOMIC DNA]</scope>
    <source>
        <strain evidence="2 3">CAU 1059</strain>
    </source>
</reference>
<keyword evidence="1" id="KW-0472">Membrane</keyword>
<protein>
    <submittedName>
        <fullName evidence="2">VanZ family protein</fullName>
    </submittedName>
</protein>
<evidence type="ECO:0000313" key="2">
    <source>
        <dbReference type="EMBL" id="MFH0254368.1"/>
    </source>
</evidence>
<gene>
    <name evidence="2" type="ORF">ACGRVM_10725</name>
</gene>
<keyword evidence="1" id="KW-0812">Transmembrane</keyword>
<feature type="transmembrane region" description="Helical" evidence="1">
    <location>
        <begin position="37"/>
        <end position="58"/>
    </location>
</feature>
<keyword evidence="1" id="KW-1133">Transmembrane helix</keyword>
<evidence type="ECO:0000313" key="3">
    <source>
        <dbReference type="Proteomes" id="UP001607157"/>
    </source>
</evidence>
<evidence type="ECO:0000256" key="1">
    <source>
        <dbReference type="SAM" id="Phobius"/>
    </source>
</evidence>
<sequence length="139" mass="14587">MALVTRARWRQNRPIMTKTPHTPDDARPGTPAASLPIAWSVTFLIAAALLAVTLSPGVPQIGPPGSDKWQHVAGFALLALPLGYARPGWWLWIIAGAGAFGGVIELVQPHVGRSAEWADLVADVAGAAAAAITMRLVRG</sequence>
<name>A0ABW7I8H1_9RHOB</name>
<dbReference type="Proteomes" id="UP001607157">
    <property type="component" value="Unassembled WGS sequence"/>
</dbReference>
<dbReference type="EMBL" id="JBIHMM010000003">
    <property type="protein sequence ID" value="MFH0254368.1"/>
    <property type="molecule type" value="Genomic_DNA"/>
</dbReference>
<comment type="caution">
    <text evidence="2">The sequence shown here is derived from an EMBL/GenBank/DDBJ whole genome shotgun (WGS) entry which is preliminary data.</text>
</comment>
<dbReference type="RefSeq" id="WP_394624056.1">
    <property type="nucleotide sequence ID" value="NZ_JBIHMM010000003.1"/>
</dbReference>